<dbReference type="SUPFAM" id="SSF55729">
    <property type="entry name" value="Acyl-CoA N-acyltransferases (Nat)"/>
    <property type="match status" value="1"/>
</dbReference>
<feature type="compositionally biased region" description="Acidic residues" evidence="1">
    <location>
        <begin position="1"/>
        <end position="10"/>
    </location>
</feature>
<accession>A0A1L7XHZ1</accession>
<dbReference type="PANTHER" id="PTHR34815">
    <property type="entry name" value="LYSINE ACETYLTRANSFERASE"/>
    <property type="match status" value="1"/>
</dbReference>
<dbReference type="InterPro" id="IPR016181">
    <property type="entry name" value="Acyl_CoA_acyltransferase"/>
</dbReference>
<feature type="region of interest" description="Disordered" evidence="1">
    <location>
        <begin position="1"/>
        <end position="21"/>
    </location>
</feature>
<dbReference type="Gene3D" id="3.40.630.30">
    <property type="match status" value="1"/>
</dbReference>
<dbReference type="STRING" id="576137.A0A1L7XHZ1"/>
<proteinExistence type="predicted"/>
<dbReference type="AlphaFoldDB" id="A0A1L7XHZ1"/>
<evidence type="ECO:0000259" key="2">
    <source>
        <dbReference type="Pfam" id="PF22998"/>
    </source>
</evidence>
<organism evidence="3 4">
    <name type="scientific">Phialocephala subalpina</name>
    <dbReference type="NCBI Taxonomy" id="576137"/>
    <lineage>
        <taxon>Eukaryota</taxon>
        <taxon>Fungi</taxon>
        <taxon>Dikarya</taxon>
        <taxon>Ascomycota</taxon>
        <taxon>Pezizomycotina</taxon>
        <taxon>Leotiomycetes</taxon>
        <taxon>Helotiales</taxon>
        <taxon>Mollisiaceae</taxon>
        <taxon>Phialocephala</taxon>
        <taxon>Phialocephala fortinii species complex</taxon>
    </lineage>
</organism>
<reference evidence="3 4" key="1">
    <citation type="submission" date="2016-03" db="EMBL/GenBank/DDBJ databases">
        <authorList>
            <person name="Ploux O."/>
        </authorList>
    </citation>
    <scope>NUCLEOTIDE SEQUENCE [LARGE SCALE GENOMIC DNA]</scope>
    <source>
        <strain evidence="3 4">UAMH 11012</strain>
    </source>
</reference>
<evidence type="ECO:0000313" key="3">
    <source>
        <dbReference type="EMBL" id="CZR64577.1"/>
    </source>
</evidence>
<dbReference type="OrthoDB" id="2020070at2759"/>
<dbReference type="EMBL" id="FJOG01000027">
    <property type="protein sequence ID" value="CZR64577.1"/>
    <property type="molecule type" value="Genomic_DNA"/>
</dbReference>
<dbReference type="PANTHER" id="PTHR34815:SF4">
    <property type="entry name" value="N-ACETYLTRANSFERASE DOMAIN-CONTAINING PROTEIN"/>
    <property type="match status" value="1"/>
</dbReference>
<name>A0A1L7XHZ1_9HELO</name>
<dbReference type="InterPro" id="IPR055100">
    <property type="entry name" value="GNAT_LYC1-like"/>
</dbReference>
<sequence length="391" mass="44089">MGENAPEEVPTDYPDSKSPSLHLTTATEEEKVATWNLNSVNWGTALSLSDYLERESYLTTVPLAKDNGVTHWILVSKDLPHNERPILASCESLCKPVLVSRNGIITEGITHGIGSVFSQPKYRGKGYAARMLRELGRILKSWQIDSSVSGREAVPFSILYSDIGPKYYAKFGWEVHPSSHIALPPISSKSSSSSSSSNSGTPLTYADIPSLCKLDEHLLRKRLAETKDGKTHVAILPTNDQMQWHHMREDFVTKKIFGKSPTIKGAIAGPEGKRVWAIWTRAFYGPLKPESGNTFHILRLVLEDETDNEQNAESLKSILDIAQEEAKEWQLNEVEMWNPSEVVRSLVRRTELEHKVEHREEESIPSLMWYGDEETKAGDIWWVANEKYGWC</sequence>
<evidence type="ECO:0000256" key="1">
    <source>
        <dbReference type="SAM" id="MobiDB-lite"/>
    </source>
</evidence>
<gene>
    <name evidence="3" type="ORF">PAC_14475</name>
</gene>
<dbReference type="Proteomes" id="UP000184330">
    <property type="component" value="Unassembled WGS sequence"/>
</dbReference>
<dbReference type="CDD" id="cd04301">
    <property type="entry name" value="NAT_SF"/>
    <property type="match status" value="1"/>
</dbReference>
<dbReference type="InterPro" id="IPR053013">
    <property type="entry name" value="LAT"/>
</dbReference>
<feature type="domain" description="LYC1 C-terminal" evidence="2">
    <location>
        <begin position="180"/>
        <end position="391"/>
    </location>
</feature>
<evidence type="ECO:0000313" key="4">
    <source>
        <dbReference type="Proteomes" id="UP000184330"/>
    </source>
</evidence>
<dbReference type="Pfam" id="PF22998">
    <property type="entry name" value="GNAT_LYC1-like"/>
    <property type="match status" value="1"/>
</dbReference>
<keyword evidence="4" id="KW-1185">Reference proteome</keyword>
<protein>
    <recommendedName>
        <fullName evidence="2">LYC1 C-terminal domain-containing protein</fullName>
    </recommendedName>
</protein>